<evidence type="ECO:0000313" key="1">
    <source>
        <dbReference type="EMBL" id="KAE8319299.1"/>
    </source>
</evidence>
<dbReference type="AlphaFoldDB" id="A0A5N6WHK7"/>
<gene>
    <name evidence="1" type="ORF">BDV41DRAFT_519532</name>
</gene>
<reference evidence="2" key="1">
    <citation type="submission" date="2019-04" db="EMBL/GenBank/DDBJ databases">
        <title>Friends and foes A comparative genomics studyof 23 Aspergillus species from section Flavi.</title>
        <authorList>
            <consortium name="DOE Joint Genome Institute"/>
            <person name="Kjaerbolling I."/>
            <person name="Vesth T."/>
            <person name="Frisvad J.C."/>
            <person name="Nybo J.L."/>
            <person name="Theobald S."/>
            <person name="Kildgaard S."/>
            <person name="Isbrandt T."/>
            <person name="Kuo A."/>
            <person name="Sato A."/>
            <person name="Lyhne E.K."/>
            <person name="Kogle M.E."/>
            <person name="Wiebenga A."/>
            <person name="Kun R.S."/>
            <person name="Lubbers R.J."/>
            <person name="Makela M.R."/>
            <person name="Barry K."/>
            <person name="Chovatia M."/>
            <person name="Clum A."/>
            <person name="Daum C."/>
            <person name="Haridas S."/>
            <person name="He G."/>
            <person name="LaButti K."/>
            <person name="Lipzen A."/>
            <person name="Mondo S."/>
            <person name="Riley R."/>
            <person name="Salamov A."/>
            <person name="Simmons B.A."/>
            <person name="Magnuson J.K."/>
            <person name="Henrissat B."/>
            <person name="Mortensen U.H."/>
            <person name="Larsen T.O."/>
            <person name="Devries R.P."/>
            <person name="Grigoriev I.V."/>
            <person name="Machida M."/>
            <person name="Baker S.E."/>
            <person name="Andersen M.R."/>
        </authorList>
    </citation>
    <scope>NUCLEOTIDE SEQUENCE [LARGE SCALE GENOMIC DNA]</scope>
    <source>
        <strain evidence="2">CBS 130015</strain>
    </source>
</reference>
<organism evidence="1 2">
    <name type="scientific">Aspergillus transmontanensis</name>
    <dbReference type="NCBI Taxonomy" id="1034304"/>
    <lineage>
        <taxon>Eukaryota</taxon>
        <taxon>Fungi</taxon>
        <taxon>Dikarya</taxon>
        <taxon>Ascomycota</taxon>
        <taxon>Pezizomycotina</taxon>
        <taxon>Eurotiomycetes</taxon>
        <taxon>Eurotiomycetidae</taxon>
        <taxon>Eurotiales</taxon>
        <taxon>Aspergillaceae</taxon>
        <taxon>Aspergillus</taxon>
        <taxon>Aspergillus subgen. Circumdati</taxon>
    </lineage>
</organism>
<dbReference type="EMBL" id="ML738294">
    <property type="protein sequence ID" value="KAE8319299.1"/>
    <property type="molecule type" value="Genomic_DNA"/>
</dbReference>
<keyword evidence="2" id="KW-1185">Reference proteome</keyword>
<accession>A0A5N6WHK7</accession>
<dbReference type="Proteomes" id="UP000325433">
    <property type="component" value="Unassembled WGS sequence"/>
</dbReference>
<evidence type="ECO:0000313" key="2">
    <source>
        <dbReference type="Proteomes" id="UP000325433"/>
    </source>
</evidence>
<proteinExistence type="predicted"/>
<name>A0A5N6WHK7_9EURO</name>
<sequence>MCICTGHLILRYRFMLADGEPSVVKTELNLDYSKYSRCFVDSTWSPEHHMA</sequence>
<protein>
    <submittedName>
        <fullName evidence="1">Uncharacterized protein</fullName>
    </submittedName>
</protein>